<evidence type="ECO:0000313" key="1">
    <source>
        <dbReference type="EMBL" id="MBB5142270.1"/>
    </source>
</evidence>
<dbReference type="Proteomes" id="UP000539075">
    <property type="component" value="Unassembled WGS sequence"/>
</dbReference>
<accession>A0A7W8BYG3</accession>
<name>A0A7W8BYG3_9BACT</name>
<protein>
    <submittedName>
        <fullName evidence="1">Uncharacterized protein</fullName>
    </submittedName>
</protein>
<dbReference type="AlphaFoldDB" id="A0A7W8BYG3"/>
<evidence type="ECO:0000313" key="2">
    <source>
        <dbReference type="Proteomes" id="UP000539075"/>
    </source>
</evidence>
<keyword evidence="2" id="KW-1185">Reference proteome</keyword>
<sequence>MTNDTLPFCKLVERQLSVKVRQGFWDMLLVALPDPFKKLGHMAVSLERARQKSGRSRAFSAK</sequence>
<organism evidence="1 2">
    <name type="scientific">Desulfovibrio intestinalis</name>
    <dbReference type="NCBI Taxonomy" id="58621"/>
    <lineage>
        <taxon>Bacteria</taxon>
        <taxon>Pseudomonadati</taxon>
        <taxon>Thermodesulfobacteriota</taxon>
        <taxon>Desulfovibrionia</taxon>
        <taxon>Desulfovibrionales</taxon>
        <taxon>Desulfovibrionaceae</taxon>
        <taxon>Desulfovibrio</taxon>
    </lineage>
</organism>
<proteinExistence type="predicted"/>
<comment type="caution">
    <text evidence="1">The sequence shown here is derived from an EMBL/GenBank/DDBJ whole genome shotgun (WGS) entry which is preliminary data.</text>
</comment>
<reference evidence="1 2" key="1">
    <citation type="submission" date="2020-08" db="EMBL/GenBank/DDBJ databases">
        <title>Genomic Encyclopedia of Type Strains, Phase IV (KMG-IV): sequencing the most valuable type-strain genomes for metagenomic binning, comparative biology and taxonomic classification.</title>
        <authorList>
            <person name="Goeker M."/>
        </authorList>
    </citation>
    <scope>NUCLEOTIDE SEQUENCE [LARGE SCALE GENOMIC DNA]</scope>
    <source>
        <strain evidence="1 2">DSM 11275</strain>
    </source>
</reference>
<dbReference type="RefSeq" id="WP_183717599.1">
    <property type="nucleotide sequence ID" value="NZ_JACHGO010000001.1"/>
</dbReference>
<gene>
    <name evidence="1" type="ORF">HNQ38_000333</name>
</gene>
<dbReference type="EMBL" id="JACHGO010000001">
    <property type="protein sequence ID" value="MBB5142270.1"/>
    <property type="molecule type" value="Genomic_DNA"/>
</dbReference>